<dbReference type="AlphaFoldDB" id="A0A699XJ98"/>
<feature type="non-terminal residue" evidence="2">
    <location>
        <position position="81"/>
    </location>
</feature>
<evidence type="ECO:0000256" key="1">
    <source>
        <dbReference type="SAM" id="MobiDB-lite"/>
    </source>
</evidence>
<name>A0A699XJ98_TANCI</name>
<comment type="caution">
    <text evidence="2">The sequence shown here is derived from an EMBL/GenBank/DDBJ whole genome shotgun (WGS) entry which is preliminary data.</text>
</comment>
<feature type="compositionally biased region" description="Basic and acidic residues" evidence="1">
    <location>
        <begin position="41"/>
        <end position="63"/>
    </location>
</feature>
<reference evidence="2" key="1">
    <citation type="journal article" date="2019" name="Sci. Rep.">
        <title>Draft genome of Tanacetum cinerariifolium, the natural source of mosquito coil.</title>
        <authorList>
            <person name="Yamashiro T."/>
            <person name="Shiraishi A."/>
            <person name="Satake H."/>
            <person name="Nakayama K."/>
        </authorList>
    </citation>
    <scope>NUCLEOTIDE SEQUENCE</scope>
</reference>
<gene>
    <name evidence="2" type="ORF">Tci_931974</name>
</gene>
<feature type="non-terminal residue" evidence="2">
    <location>
        <position position="1"/>
    </location>
</feature>
<evidence type="ECO:0000313" key="2">
    <source>
        <dbReference type="EMBL" id="GFD60005.1"/>
    </source>
</evidence>
<feature type="region of interest" description="Disordered" evidence="1">
    <location>
        <begin position="24"/>
        <end position="64"/>
    </location>
</feature>
<sequence length="81" mass="8837">YAHTPIDVSLRDSQKDYILTDGDEEDGCVHVHPGQGGDDSAASKEKLTTDENVRNESEDHKYQVSDATVSSIDDLEICVAT</sequence>
<protein>
    <submittedName>
        <fullName evidence="2">Uncharacterized protein</fullName>
    </submittedName>
</protein>
<proteinExistence type="predicted"/>
<accession>A0A699XJ98</accession>
<organism evidence="2">
    <name type="scientific">Tanacetum cinerariifolium</name>
    <name type="common">Dalmatian daisy</name>
    <name type="synonym">Chrysanthemum cinerariifolium</name>
    <dbReference type="NCBI Taxonomy" id="118510"/>
    <lineage>
        <taxon>Eukaryota</taxon>
        <taxon>Viridiplantae</taxon>
        <taxon>Streptophyta</taxon>
        <taxon>Embryophyta</taxon>
        <taxon>Tracheophyta</taxon>
        <taxon>Spermatophyta</taxon>
        <taxon>Magnoliopsida</taxon>
        <taxon>eudicotyledons</taxon>
        <taxon>Gunneridae</taxon>
        <taxon>Pentapetalae</taxon>
        <taxon>asterids</taxon>
        <taxon>campanulids</taxon>
        <taxon>Asterales</taxon>
        <taxon>Asteraceae</taxon>
        <taxon>Asteroideae</taxon>
        <taxon>Anthemideae</taxon>
        <taxon>Anthemidinae</taxon>
        <taxon>Tanacetum</taxon>
    </lineage>
</organism>
<dbReference type="EMBL" id="BKCJ011872227">
    <property type="protein sequence ID" value="GFD60005.1"/>
    <property type="molecule type" value="Genomic_DNA"/>
</dbReference>